<feature type="domain" description="RlpA-like protein double-psi beta-barrel" evidence="6">
    <location>
        <begin position="36"/>
        <end position="124"/>
    </location>
</feature>
<keyword evidence="8" id="KW-1185">Reference proteome</keyword>
<gene>
    <name evidence="3" type="primary">rlpA</name>
    <name evidence="7" type="ORF">ACFOEB_11260</name>
</gene>
<dbReference type="Proteomes" id="UP001595548">
    <property type="component" value="Unassembled WGS sequence"/>
</dbReference>
<dbReference type="EC" id="4.2.2.-" evidence="3"/>
<dbReference type="InterPro" id="IPR009009">
    <property type="entry name" value="RlpA-like_DPBB"/>
</dbReference>
<dbReference type="InterPro" id="IPR034718">
    <property type="entry name" value="RlpA"/>
</dbReference>
<organism evidence="7 8">
    <name type="scientific">Gilvimarinus japonicus</name>
    <dbReference type="NCBI Taxonomy" id="1796469"/>
    <lineage>
        <taxon>Bacteria</taxon>
        <taxon>Pseudomonadati</taxon>
        <taxon>Pseudomonadota</taxon>
        <taxon>Gammaproteobacteria</taxon>
        <taxon>Cellvibrionales</taxon>
        <taxon>Cellvibrionaceae</taxon>
        <taxon>Gilvimarinus</taxon>
    </lineage>
</organism>
<keyword evidence="5" id="KW-0732">Signal</keyword>
<comment type="similarity">
    <text evidence="3 4">Belongs to the RlpA family.</text>
</comment>
<evidence type="ECO:0000313" key="8">
    <source>
        <dbReference type="Proteomes" id="UP001595548"/>
    </source>
</evidence>
<evidence type="ECO:0000259" key="6">
    <source>
        <dbReference type="Pfam" id="PF03330"/>
    </source>
</evidence>
<feature type="chain" id="PRO_5045612759" description="Endolytic peptidoglycan transglycosylase RlpA" evidence="5">
    <location>
        <begin position="22"/>
        <end position="129"/>
    </location>
</feature>
<name>A0ABV7HPK5_9GAMM</name>
<keyword evidence="3" id="KW-0564">Palmitate</keyword>
<evidence type="ECO:0000256" key="4">
    <source>
        <dbReference type="RuleBase" id="RU003495"/>
    </source>
</evidence>
<dbReference type="PANTHER" id="PTHR34183:SF8">
    <property type="entry name" value="ENDOLYTIC PEPTIDOGLYCAN TRANSGLYCOSYLASE RLPA-RELATED"/>
    <property type="match status" value="1"/>
</dbReference>
<keyword evidence="3" id="KW-0472">Membrane</keyword>
<comment type="function">
    <text evidence="3">Lytic transglycosylase with a strong preference for naked glycan strands that lack stem peptides.</text>
</comment>
<dbReference type="SUPFAM" id="SSF50685">
    <property type="entry name" value="Barwin-like endoglucanases"/>
    <property type="match status" value="1"/>
</dbReference>
<evidence type="ECO:0000256" key="3">
    <source>
        <dbReference type="HAMAP-Rule" id="MF_02071"/>
    </source>
</evidence>
<dbReference type="PANTHER" id="PTHR34183">
    <property type="entry name" value="ENDOLYTIC PEPTIDOGLYCAN TRANSGLYCOSYLASE RLPA"/>
    <property type="match status" value="1"/>
</dbReference>
<keyword evidence="3" id="KW-1003">Cell membrane</keyword>
<proteinExistence type="inferred from homology"/>
<accession>A0ABV7HPK5</accession>
<evidence type="ECO:0000256" key="1">
    <source>
        <dbReference type="ARBA" id="ARBA00023239"/>
    </source>
</evidence>
<keyword evidence="3" id="KW-0449">Lipoprotein</keyword>
<dbReference type="InterPro" id="IPR036908">
    <property type="entry name" value="RlpA-like_sf"/>
</dbReference>
<feature type="signal peptide" evidence="5">
    <location>
        <begin position="1"/>
        <end position="21"/>
    </location>
</feature>
<dbReference type="NCBIfam" id="TIGR00413">
    <property type="entry name" value="rlpA"/>
    <property type="match status" value="1"/>
</dbReference>
<dbReference type="HAMAP" id="MF_02071">
    <property type="entry name" value="RlpA"/>
    <property type="match status" value="1"/>
</dbReference>
<protein>
    <recommendedName>
        <fullName evidence="3">Endolytic peptidoglycan transglycosylase RlpA</fullName>
        <ecNumber evidence="3">4.2.2.-</ecNumber>
    </recommendedName>
</protein>
<keyword evidence="2 3" id="KW-0961">Cell wall biogenesis/degradation</keyword>
<dbReference type="EMBL" id="JBHRTL010000007">
    <property type="protein sequence ID" value="MFC3155779.1"/>
    <property type="molecule type" value="Genomic_DNA"/>
</dbReference>
<sequence length="129" mass="13907">MTQIVKLIPMALLLAVIGACSSVESKSPEHLIGYVERGKASFYAAKFQLRKTASGERFNQLAKTAAHKTLPFGTKVKVTNLANGDSVLVKVNDRGPFIKGRIIDLSRSAFTAIADAHVGVVDVKLEVVR</sequence>
<dbReference type="CDD" id="cd22268">
    <property type="entry name" value="DPBB_RlpA-like"/>
    <property type="match status" value="1"/>
</dbReference>
<dbReference type="PROSITE" id="PS51257">
    <property type="entry name" value="PROKAR_LIPOPROTEIN"/>
    <property type="match status" value="1"/>
</dbReference>
<evidence type="ECO:0000313" key="7">
    <source>
        <dbReference type="EMBL" id="MFC3155779.1"/>
    </source>
</evidence>
<evidence type="ECO:0000256" key="5">
    <source>
        <dbReference type="SAM" id="SignalP"/>
    </source>
</evidence>
<dbReference type="InterPro" id="IPR012997">
    <property type="entry name" value="RplA"/>
</dbReference>
<dbReference type="RefSeq" id="WP_382416719.1">
    <property type="nucleotide sequence ID" value="NZ_AP031500.1"/>
</dbReference>
<comment type="subcellular location">
    <subcellularLocation>
        <location evidence="3">Cell membrane</location>
        <topology evidence="3">Lipid-anchor</topology>
    </subcellularLocation>
</comment>
<dbReference type="Pfam" id="PF03330">
    <property type="entry name" value="DPBB_1"/>
    <property type="match status" value="1"/>
</dbReference>
<evidence type="ECO:0000256" key="2">
    <source>
        <dbReference type="ARBA" id="ARBA00023316"/>
    </source>
</evidence>
<reference evidence="8" key="1">
    <citation type="journal article" date="2019" name="Int. J. Syst. Evol. Microbiol.">
        <title>The Global Catalogue of Microorganisms (GCM) 10K type strain sequencing project: providing services to taxonomists for standard genome sequencing and annotation.</title>
        <authorList>
            <consortium name="The Broad Institute Genomics Platform"/>
            <consortium name="The Broad Institute Genome Sequencing Center for Infectious Disease"/>
            <person name="Wu L."/>
            <person name="Ma J."/>
        </authorList>
    </citation>
    <scope>NUCLEOTIDE SEQUENCE [LARGE SCALE GENOMIC DNA]</scope>
    <source>
        <strain evidence="8">KCTC 52141</strain>
    </source>
</reference>
<keyword evidence="1 3" id="KW-0456">Lyase</keyword>
<dbReference type="Gene3D" id="2.40.40.10">
    <property type="entry name" value="RlpA-like domain"/>
    <property type="match status" value="1"/>
</dbReference>
<comment type="caution">
    <text evidence="7">The sequence shown here is derived from an EMBL/GenBank/DDBJ whole genome shotgun (WGS) entry which is preliminary data.</text>
</comment>